<dbReference type="Proteomes" id="UP001177023">
    <property type="component" value="Unassembled WGS sequence"/>
</dbReference>
<comment type="caution">
    <text evidence="2">The sequence shown here is derived from an EMBL/GenBank/DDBJ whole genome shotgun (WGS) entry which is preliminary data.</text>
</comment>
<feature type="non-terminal residue" evidence="2">
    <location>
        <position position="1"/>
    </location>
</feature>
<evidence type="ECO:0000313" key="3">
    <source>
        <dbReference type="Proteomes" id="UP001177023"/>
    </source>
</evidence>
<gene>
    <name evidence="2" type="ORF">MSPICULIGERA_LOCUS15463</name>
</gene>
<feature type="chain" id="PRO_5041380066" evidence="1">
    <location>
        <begin position="23"/>
        <end position="94"/>
    </location>
</feature>
<protein>
    <submittedName>
        <fullName evidence="2">Uncharacterized protein</fullName>
    </submittedName>
</protein>
<sequence length="94" mass="10873">MLGALIRFSCLFLAVSALYTQALNIRQMFDVSPARRAPSFDAAEEGKVPLERLTVEAEIPRETDNMPRYIENPFVSPLIQRWRGRRFGAARRRY</sequence>
<dbReference type="EMBL" id="CATQJA010002648">
    <property type="protein sequence ID" value="CAJ0577185.1"/>
    <property type="molecule type" value="Genomic_DNA"/>
</dbReference>
<reference evidence="2" key="1">
    <citation type="submission" date="2023-06" db="EMBL/GenBank/DDBJ databases">
        <authorList>
            <person name="Delattre M."/>
        </authorList>
    </citation>
    <scope>NUCLEOTIDE SEQUENCE</scope>
    <source>
        <strain evidence="2">AF72</strain>
    </source>
</reference>
<proteinExistence type="predicted"/>
<name>A0AA36G391_9BILA</name>
<evidence type="ECO:0000313" key="2">
    <source>
        <dbReference type="EMBL" id="CAJ0577185.1"/>
    </source>
</evidence>
<organism evidence="2 3">
    <name type="scientific">Mesorhabditis spiculigera</name>
    <dbReference type="NCBI Taxonomy" id="96644"/>
    <lineage>
        <taxon>Eukaryota</taxon>
        <taxon>Metazoa</taxon>
        <taxon>Ecdysozoa</taxon>
        <taxon>Nematoda</taxon>
        <taxon>Chromadorea</taxon>
        <taxon>Rhabditida</taxon>
        <taxon>Rhabditina</taxon>
        <taxon>Rhabditomorpha</taxon>
        <taxon>Rhabditoidea</taxon>
        <taxon>Rhabditidae</taxon>
        <taxon>Mesorhabditinae</taxon>
        <taxon>Mesorhabditis</taxon>
    </lineage>
</organism>
<keyword evidence="3" id="KW-1185">Reference proteome</keyword>
<dbReference type="AlphaFoldDB" id="A0AA36G391"/>
<accession>A0AA36G391</accession>
<evidence type="ECO:0000256" key="1">
    <source>
        <dbReference type="SAM" id="SignalP"/>
    </source>
</evidence>
<feature type="signal peptide" evidence="1">
    <location>
        <begin position="1"/>
        <end position="22"/>
    </location>
</feature>
<keyword evidence="1" id="KW-0732">Signal</keyword>